<evidence type="ECO:0000313" key="3">
    <source>
        <dbReference type="Proteomes" id="UP000000488"/>
    </source>
</evidence>
<dbReference type="eggNOG" id="ENOG5030ST4">
    <property type="taxonomic scope" value="Bacteria"/>
</dbReference>
<proteinExistence type="predicted"/>
<gene>
    <name evidence="2" type="ordered locus">LILAB_18655</name>
</gene>
<dbReference type="Proteomes" id="UP000000488">
    <property type="component" value="Chromosome"/>
</dbReference>
<organism evidence="2 3">
    <name type="scientific">Myxococcus fulvus (strain ATCC BAA-855 / HW-1)</name>
    <dbReference type="NCBI Taxonomy" id="483219"/>
    <lineage>
        <taxon>Bacteria</taxon>
        <taxon>Pseudomonadati</taxon>
        <taxon>Myxococcota</taxon>
        <taxon>Myxococcia</taxon>
        <taxon>Myxococcales</taxon>
        <taxon>Cystobacterineae</taxon>
        <taxon>Myxococcaceae</taxon>
        <taxon>Myxococcus</taxon>
    </lineage>
</organism>
<feature type="compositionally biased region" description="Acidic residues" evidence="1">
    <location>
        <begin position="123"/>
        <end position="160"/>
    </location>
</feature>
<reference evidence="2 3" key="1">
    <citation type="journal article" date="2011" name="J. Bacteriol.">
        <title>Genome sequence of the halotolerant marine bacterium Myxococcus fulvus HW-1.</title>
        <authorList>
            <person name="Li Z.F."/>
            <person name="Li X."/>
            <person name="Liu H."/>
            <person name="Liu X."/>
            <person name="Han K."/>
            <person name="Wu Z.H."/>
            <person name="Hu W."/>
            <person name="Li F.F."/>
            <person name="Li Y.Z."/>
        </authorList>
    </citation>
    <scope>NUCLEOTIDE SEQUENCE [LARGE SCALE GENOMIC DNA]</scope>
    <source>
        <strain evidence="3">ATCC BAA-855 / HW-1</strain>
    </source>
</reference>
<evidence type="ECO:0000313" key="2">
    <source>
        <dbReference type="EMBL" id="AEI65633.1"/>
    </source>
</evidence>
<dbReference type="STRING" id="483219.LILAB_18655"/>
<dbReference type="Gene3D" id="3.60.10.10">
    <property type="entry name" value="Endonuclease/exonuclease/phosphatase"/>
    <property type="match status" value="1"/>
</dbReference>
<feature type="region of interest" description="Disordered" evidence="1">
    <location>
        <begin position="115"/>
        <end position="170"/>
    </location>
</feature>
<protein>
    <recommendedName>
        <fullName evidence="4">Endonuclease/exonuclease/phosphatase domain-containing protein</fullName>
    </recommendedName>
</protein>
<dbReference type="AlphaFoldDB" id="F8C6P4"/>
<accession>F8C6P4</accession>
<dbReference type="HOGENOM" id="CLU_350489_0_0_7"/>
<evidence type="ECO:0000256" key="1">
    <source>
        <dbReference type="SAM" id="MobiDB-lite"/>
    </source>
</evidence>
<evidence type="ECO:0008006" key="4">
    <source>
        <dbReference type="Google" id="ProtNLM"/>
    </source>
</evidence>
<dbReference type="EMBL" id="CP002830">
    <property type="protein sequence ID" value="AEI65633.1"/>
    <property type="molecule type" value="Genomic_DNA"/>
</dbReference>
<name>F8C6P4_MYXFH</name>
<dbReference type="KEGG" id="mfu:LILAB_18655"/>
<dbReference type="SUPFAM" id="SSF56219">
    <property type="entry name" value="DNase I-like"/>
    <property type="match status" value="1"/>
</dbReference>
<dbReference type="InterPro" id="IPR036691">
    <property type="entry name" value="Endo/exonu/phosph_ase_sf"/>
</dbReference>
<sequence>MAGPLTVAQILKKRRQAQQALHQEALSVVNHRSAALSDPEGHTTVINLPLPPAVFTVVSWNVQTFEAGKSLGNPFVNKVINRVLEAVSADVCILLESRSDSYVNMNAIETGHVGAKGWKQAADEEEQDDDDEGDEEDDDGGVVAVDEDDDDAIDEDDDGAPLDLLDGGEPLTYQQNVSEMTGKRWLPPKALCIYEPAMVKLQRDVRDLSRIATLKKKKKLTKKETAALKRLRKKRDKNLEADDGYYDVAKRARKHAGQKKFLGNYGYFPKLTKALCVTEQGAPTQTWLGHLRDESFTLVRHYYQLVYVKDDWSEQVLDWSVDISSCPAKDNWRFMLRLKKCTCGEHLGSGSCGFCEELGAYTTSLQNLRQAVDSLTFYMCTCQESYSILLRQETDVMNSSTAGVWVKDKLVSVKSAAARLVMRAPDELDTSHGKPVLKAGALLGYQDNSIGFYGRCPYLLPVELWLPYRGTSQMMYLVAFHGPFGASTNAGVELRAAAMRELMSAGTEPSKALNDEENVMVIGDFNLDWAPDAPKPNGHQKIANALYKDFNKRGFSALIPDGIATSLASIHGAAKWKQKGPDTASFTSSAYDNCFLKGSELKSHVASAAVLDVISWIEENLSEFKLPDDDPQKGKLGTLSKKHQAFYIYRKYVSDHLPIVCDFLVAPISPHTKALRARARALENPNVHRAGVERTVALLRSVTRPSMEAVFHFDEMLDFDVTTTTVDQYLPVYDGETRVATCVGQVDRHQDGYLILKCEPFQGQILWTSWRPMARPRGLDLFLRIHPPGTRVQWKMSNPRPAT</sequence>